<reference evidence="1 2" key="1">
    <citation type="journal article" date="2012" name="BMC Genomics">
        <title>Genome-guided analysis of physiological and morphological traits of the fermentative acetate oxidizer Thermacetogenium phaeum.</title>
        <authorList>
            <person name="Oehler D."/>
            <person name="Poehlein A."/>
            <person name="Leimbach A."/>
            <person name="Muller N."/>
            <person name="Daniel R."/>
            <person name="Gottschalk G."/>
            <person name="Schink B."/>
        </authorList>
    </citation>
    <scope>NUCLEOTIDE SEQUENCE [LARGE SCALE GENOMIC DNA]</scope>
    <source>
        <strain evidence="2">ATCC BAA-254 / DSM 26808 / PB</strain>
    </source>
</reference>
<dbReference type="Pfam" id="PF11104">
    <property type="entry name" value="PilM_2"/>
    <property type="match status" value="1"/>
</dbReference>
<sequence>MKDYFQKYLPKKTNFIGIDVGTNSIKAAEVQIYDGVPLVTSLMFIPSPKGVWSDEVDEEKLVESLRELRNLSLNEVITCIGGEKVISRILRFPRMSDKELEAAIRFEVEKFVPTPLEQLIIRYVRLGEAAEGQEPIVNVLLFVVPAATVYQYYGIFSRAGLTVTAVDAQVFALWRLFGREVEGTVAIADIGMSTSYLVIVRDGEIRFARLLPVGGNILTKSVMVAFGVEFAEAERMKEEAGVMPVNSGGTPSEGWEQFADLETAVAVTNDRFPEGMRLDYVLRDGLAEITRELQRSLEFYVAQERVGVERLLLSGGTGKLRGVTDYLSGALQIPVELGIPDIEMAEGVAFDPSFSVAIGLALREVYA</sequence>
<dbReference type="CDD" id="cd24049">
    <property type="entry name" value="ASKHA_NBD_PilM"/>
    <property type="match status" value="1"/>
</dbReference>
<dbReference type="PANTHER" id="PTHR32432">
    <property type="entry name" value="CELL DIVISION PROTEIN FTSA-RELATED"/>
    <property type="match status" value="1"/>
</dbReference>
<name>K4LII5_THEPS</name>
<dbReference type="AlphaFoldDB" id="K4LII5"/>
<dbReference type="InterPro" id="IPR005883">
    <property type="entry name" value="PilM"/>
</dbReference>
<dbReference type="Proteomes" id="UP000000467">
    <property type="component" value="Chromosome"/>
</dbReference>
<gene>
    <name evidence="1" type="primary">pilM2</name>
    <name evidence="1" type="ordered locus">Tph_c16570</name>
</gene>
<dbReference type="OrthoDB" id="9765023at2"/>
<dbReference type="InterPro" id="IPR050696">
    <property type="entry name" value="FtsA/MreB"/>
</dbReference>
<dbReference type="EMBL" id="CP003732">
    <property type="protein sequence ID" value="AFV11862.1"/>
    <property type="molecule type" value="Genomic_DNA"/>
</dbReference>
<dbReference type="PIRSF" id="PIRSF019169">
    <property type="entry name" value="PilM"/>
    <property type="match status" value="1"/>
</dbReference>
<organism evidence="1 2">
    <name type="scientific">Thermacetogenium phaeum (strain ATCC BAA-254 / DSM 26808 / PB)</name>
    <dbReference type="NCBI Taxonomy" id="1089553"/>
    <lineage>
        <taxon>Bacteria</taxon>
        <taxon>Bacillati</taxon>
        <taxon>Bacillota</taxon>
        <taxon>Clostridia</taxon>
        <taxon>Thermoanaerobacterales</taxon>
        <taxon>Thermoanaerobacteraceae</taxon>
        <taxon>Thermacetogenium</taxon>
    </lineage>
</organism>
<dbReference type="eggNOG" id="COG4972">
    <property type="taxonomic scope" value="Bacteria"/>
</dbReference>
<dbReference type="STRING" id="1089553.Tph_c16570"/>
<accession>K4LII5</accession>
<keyword evidence="2" id="KW-1185">Reference proteome</keyword>
<dbReference type="InterPro" id="IPR043129">
    <property type="entry name" value="ATPase_NBD"/>
</dbReference>
<dbReference type="KEGG" id="tpz:Tph_c16570"/>
<dbReference type="PANTHER" id="PTHR32432:SF3">
    <property type="entry name" value="ETHANOLAMINE UTILIZATION PROTEIN EUTJ"/>
    <property type="match status" value="1"/>
</dbReference>
<evidence type="ECO:0000313" key="2">
    <source>
        <dbReference type="Proteomes" id="UP000000467"/>
    </source>
</evidence>
<dbReference type="Gene3D" id="3.30.420.40">
    <property type="match status" value="2"/>
</dbReference>
<dbReference type="NCBIfam" id="TIGR01175">
    <property type="entry name" value="pilM"/>
    <property type="match status" value="1"/>
</dbReference>
<dbReference type="HOGENOM" id="CLU_050686_0_1_9"/>
<dbReference type="RefSeq" id="WP_015050742.1">
    <property type="nucleotide sequence ID" value="NC_018870.1"/>
</dbReference>
<dbReference type="Gene3D" id="3.30.1490.300">
    <property type="match status" value="1"/>
</dbReference>
<protein>
    <submittedName>
        <fullName evidence="1">Type IV pilus assembly protein PilM</fullName>
    </submittedName>
</protein>
<dbReference type="SUPFAM" id="SSF53067">
    <property type="entry name" value="Actin-like ATPase domain"/>
    <property type="match status" value="2"/>
</dbReference>
<proteinExistence type="predicted"/>
<evidence type="ECO:0000313" key="1">
    <source>
        <dbReference type="EMBL" id="AFV11862.1"/>
    </source>
</evidence>